<dbReference type="EMBL" id="FLRH01000004">
    <property type="protein sequence ID" value="SBT68703.1"/>
    <property type="molecule type" value="Genomic_DNA"/>
</dbReference>
<organism evidence="2 3">
    <name type="scientific">Micromonospora sediminicola</name>
    <dbReference type="NCBI Taxonomy" id="946078"/>
    <lineage>
        <taxon>Bacteria</taxon>
        <taxon>Bacillati</taxon>
        <taxon>Actinomycetota</taxon>
        <taxon>Actinomycetes</taxon>
        <taxon>Micromonosporales</taxon>
        <taxon>Micromonosporaceae</taxon>
        <taxon>Micromonospora</taxon>
    </lineage>
</organism>
<evidence type="ECO:0000313" key="2">
    <source>
        <dbReference type="EMBL" id="SBT68703.1"/>
    </source>
</evidence>
<feature type="signal peptide" evidence="1">
    <location>
        <begin position="1"/>
        <end position="25"/>
    </location>
</feature>
<dbReference type="RefSeq" id="WP_091581886.1">
    <property type="nucleotide sequence ID" value="NZ_FLRH01000004.1"/>
</dbReference>
<evidence type="ECO:0008006" key="4">
    <source>
        <dbReference type="Google" id="ProtNLM"/>
    </source>
</evidence>
<name>A0A1A9BHP2_9ACTN</name>
<keyword evidence="1" id="KW-0732">Signal</keyword>
<keyword evidence="3" id="KW-1185">Reference proteome</keyword>
<feature type="chain" id="PRO_5008384261" description="Intracellular proteinase inhibitor" evidence="1">
    <location>
        <begin position="26"/>
        <end position="164"/>
    </location>
</feature>
<reference evidence="3" key="1">
    <citation type="submission" date="2016-06" db="EMBL/GenBank/DDBJ databases">
        <authorList>
            <person name="Varghese N."/>
            <person name="Submissions Spin"/>
        </authorList>
    </citation>
    <scope>NUCLEOTIDE SEQUENCE [LARGE SCALE GENOMIC DNA]</scope>
    <source>
        <strain evidence="3">DSM 45794</strain>
    </source>
</reference>
<accession>A0A1A9BHP2</accession>
<evidence type="ECO:0000313" key="3">
    <source>
        <dbReference type="Proteomes" id="UP000199558"/>
    </source>
</evidence>
<protein>
    <recommendedName>
        <fullName evidence="4">Intracellular proteinase inhibitor</fullName>
    </recommendedName>
</protein>
<sequence>MSRWNACRSAALILAVAVLAGCARSAPESPVPAPATPAGTADTVVTVTVSVGGADDRIAVTVTNGSQMPVYADDLRTDCSPVLLERRAGDTWTAYDNCGVERAGSVVTWAPGERREFRLDPAGGDGVVPPAPAGVYRVTLGFRRSPAPEGTVAERVHSAPFRIG</sequence>
<gene>
    <name evidence="2" type="ORF">GA0070622_5813</name>
</gene>
<dbReference type="OrthoDB" id="3392902at2"/>
<dbReference type="PROSITE" id="PS51257">
    <property type="entry name" value="PROKAR_LIPOPROTEIN"/>
    <property type="match status" value="1"/>
</dbReference>
<proteinExistence type="predicted"/>
<evidence type="ECO:0000256" key="1">
    <source>
        <dbReference type="SAM" id="SignalP"/>
    </source>
</evidence>
<dbReference type="Proteomes" id="UP000199558">
    <property type="component" value="Unassembled WGS sequence"/>
</dbReference>
<dbReference type="AlphaFoldDB" id="A0A1A9BHP2"/>